<protein>
    <submittedName>
        <fullName evidence="2">Mob1/phocein</fullName>
    </submittedName>
</protein>
<feature type="binding site" evidence="1">
    <location>
        <position position="165"/>
    </location>
    <ligand>
        <name>Zn(2+)</name>
        <dbReference type="ChEBI" id="CHEBI:29105"/>
    </ligand>
</feature>
<sequence>MSFFNISKLTSKNKVKRPTTPTPRPLFLSSPFVHSSLVKGSFKPIVALPKYVDENEWLAVNVFDFFNYLNLFYGSISDFCSMRECSTMSAGPGVEYTWVDSQKKSVKLPAPQYIDYVMSWIQNMLNDENVFPTKAGREFPRDFSLTIRMITKQLFRVFAHMFHCHYEPLLHLCAEGHFQSLFGHFMTFAKEFDLLDKKEIQPLAELICEMESSGTIG</sequence>
<proteinExistence type="predicted"/>
<dbReference type="SUPFAM" id="SSF101152">
    <property type="entry name" value="Mob1/phocein"/>
    <property type="match status" value="1"/>
</dbReference>
<evidence type="ECO:0000313" key="2">
    <source>
        <dbReference type="EMBL" id="ORX76229.1"/>
    </source>
</evidence>
<keyword evidence="1" id="KW-0479">Metal-binding</keyword>
<feature type="binding site" evidence="1">
    <location>
        <position position="85"/>
    </location>
    <ligand>
        <name>Zn(2+)</name>
        <dbReference type="ChEBI" id="CHEBI:29105"/>
    </ligand>
</feature>
<dbReference type="AlphaFoldDB" id="A0A1Y1WRR1"/>
<dbReference type="PANTHER" id="PTHR22599">
    <property type="entry name" value="MPS ONE BINDER KINASE ACTIVATOR-LIKE MOB"/>
    <property type="match status" value="1"/>
</dbReference>
<comment type="caution">
    <text evidence="2">The sequence shown here is derived from an EMBL/GenBank/DDBJ whole genome shotgun (WGS) entry which is preliminary data.</text>
</comment>
<dbReference type="EMBL" id="MCFE01000955">
    <property type="protein sequence ID" value="ORX76229.1"/>
    <property type="molecule type" value="Genomic_DNA"/>
</dbReference>
<feature type="binding site" evidence="1">
    <location>
        <position position="160"/>
    </location>
    <ligand>
        <name>Zn(2+)</name>
        <dbReference type="ChEBI" id="CHEBI:29105"/>
    </ligand>
</feature>
<accession>A0A1Y1WRR1</accession>
<organism evidence="2 3">
    <name type="scientific">Basidiobolus meristosporus CBS 931.73</name>
    <dbReference type="NCBI Taxonomy" id="1314790"/>
    <lineage>
        <taxon>Eukaryota</taxon>
        <taxon>Fungi</taxon>
        <taxon>Fungi incertae sedis</taxon>
        <taxon>Zoopagomycota</taxon>
        <taxon>Entomophthoromycotina</taxon>
        <taxon>Basidiobolomycetes</taxon>
        <taxon>Basidiobolales</taxon>
        <taxon>Basidiobolaceae</taxon>
        <taxon>Basidiobolus</taxon>
    </lineage>
</organism>
<dbReference type="Pfam" id="PF03637">
    <property type="entry name" value="Mob1_phocein"/>
    <property type="match status" value="1"/>
</dbReference>
<dbReference type="FunCoup" id="A0A1Y1WRR1">
    <property type="interactions" value="140"/>
</dbReference>
<keyword evidence="3" id="KW-1185">Reference proteome</keyword>
<dbReference type="InterPro" id="IPR005301">
    <property type="entry name" value="MOB_kinase_act_fam"/>
</dbReference>
<dbReference type="InParanoid" id="A0A1Y1WRR1"/>
<gene>
    <name evidence="2" type="ORF">K493DRAFT_294046</name>
</gene>
<dbReference type="OrthoDB" id="8170117at2759"/>
<dbReference type="Proteomes" id="UP000193498">
    <property type="component" value="Unassembled WGS sequence"/>
</dbReference>
<dbReference type="Gene3D" id="1.20.140.30">
    <property type="entry name" value="MOB kinase activator"/>
    <property type="match status" value="1"/>
</dbReference>
<evidence type="ECO:0000256" key="1">
    <source>
        <dbReference type="PIRSR" id="PIRSR605301-1"/>
    </source>
</evidence>
<evidence type="ECO:0000313" key="3">
    <source>
        <dbReference type="Proteomes" id="UP000193498"/>
    </source>
</evidence>
<feature type="binding site" evidence="1">
    <location>
        <position position="80"/>
    </location>
    <ligand>
        <name>Zn(2+)</name>
        <dbReference type="ChEBI" id="CHEBI:29105"/>
    </ligand>
</feature>
<dbReference type="InterPro" id="IPR036703">
    <property type="entry name" value="MOB_kinase_act_sf"/>
</dbReference>
<keyword evidence="1" id="KW-0862">Zinc</keyword>
<dbReference type="STRING" id="1314790.A0A1Y1WRR1"/>
<name>A0A1Y1WRR1_9FUNG</name>
<dbReference type="SMART" id="SM01388">
    <property type="entry name" value="Mob1_phocein"/>
    <property type="match status" value="1"/>
</dbReference>
<reference evidence="2 3" key="1">
    <citation type="submission" date="2016-07" db="EMBL/GenBank/DDBJ databases">
        <title>Pervasive Adenine N6-methylation of Active Genes in Fungi.</title>
        <authorList>
            <consortium name="DOE Joint Genome Institute"/>
            <person name="Mondo S.J."/>
            <person name="Dannebaum R.O."/>
            <person name="Kuo R.C."/>
            <person name="Labutti K."/>
            <person name="Haridas S."/>
            <person name="Kuo A."/>
            <person name="Salamov A."/>
            <person name="Ahrendt S.R."/>
            <person name="Lipzen A."/>
            <person name="Sullivan W."/>
            <person name="Andreopoulos W.B."/>
            <person name="Clum A."/>
            <person name="Lindquist E."/>
            <person name="Daum C."/>
            <person name="Ramamoorthy G.K."/>
            <person name="Gryganskyi A."/>
            <person name="Culley D."/>
            <person name="Magnuson J.K."/>
            <person name="James T.Y."/>
            <person name="O'Malley M.A."/>
            <person name="Stajich J.E."/>
            <person name="Spatafora J.W."/>
            <person name="Visel A."/>
            <person name="Grigoriev I.V."/>
        </authorList>
    </citation>
    <scope>NUCLEOTIDE SEQUENCE [LARGE SCALE GENOMIC DNA]</scope>
    <source>
        <strain evidence="2 3">CBS 931.73</strain>
    </source>
</reference>